<dbReference type="CDD" id="cd00818">
    <property type="entry name" value="IleRS_core"/>
    <property type="match status" value="1"/>
</dbReference>
<accession>A0A5Q0UFF8</accession>
<dbReference type="Pfam" id="PF19302">
    <property type="entry name" value="DUF5915"/>
    <property type="match status" value="1"/>
</dbReference>
<dbReference type="SUPFAM" id="SSF52374">
    <property type="entry name" value="Nucleotidylyl transferase"/>
    <property type="match status" value="1"/>
</dbReference>
<dbReference type="OrthoDB" id="30823at2157"/>
<dbReference type="PROSITE" id="PS00178">
    <property type="entry name" value="AA_TRNA_LIGASE_I"/>
    <property type="match status" value="1"/>
</dbReference>
<evidence type="ECO:0000256" key="8">
    <source>
        <dbReference type="NCBIfam" id="TIGR00392"/>
    </source>
</evidence>
<dbReference type="EMBL" id="CP040089">
    <property type="protein sequence ID" value="QGA80306.1"/>
    <property type="molecule type" value="Genomic_DNA"/>
</dbReference>
<keyword evidence="2 9" id="KW-0436">Ligase</keyword>
<feature type="domain" description="Aminoacyl-tRNA synthetase class Ia" evidence="10">
    <location>
        <begin position="14"/>
        <end position="619"/>
    </location>
</feature>
<evidence type="ECO:0000256" key="9">
    <source>
        <dbReference type="RuleBase" id="RU363035"/>
    </source>
</evidence>
<dbReference type="Proteomes" id="UP000377803">
    <property type="component" value="Chromosome"/>
</dbReference>
<dbReference type="KEGG" id="ncon:LC1Nh_0405"/>
<dbReference type="InterPro" id="IPR014729">
    <property type="entry name" value="Rossmann-like_a/b/a_fold"/>
</dbReference>
<name>A0A5Q0UFF8_9ARCH</name>
<dbReference type="InterPro" id="IPR002301">
    <property type="entry name" value="Ile-tRNA-ligase"/>
</dbReference>
<dbReference type="Pfam" id="PF00133">
    <property type="entry name" value="tRNA-synt_1"/>
    <property type="match status" value="1"/>
</dbReference>
<dbReference type="InterPro" id="IPR001412">
    <property type="entry name" value="aa-tRNA-synth_I_CS"/>
</dbReference>
<keyword evidence="13" id="KW-1185">Reference proteome</keyword>
<comment type="similarity">
    <text evidence="9">Belongs to the class-I aminoacyl-tRNA synthetase family.</text>
</comment>
<dbReference type="GO" id="GO:0002161">
    <property type="term" value="F:aminoacyl-tRNA deacylase activity"/>
    <property type="evidence" value="ECO:0007669"/>
    <property type="project" value="InterPro"/>
</dbReference>
<evidence type="ECO:0000313" key="13">
    <source>
        <dbReference type="Proteomes" id="UP000377803"/>
    </source>
</evidence>
<dbReference type="SUPFAM" id="SSF50677">
    <property type="entry name" value="ValRS/IleRS/LeuRS editing domain"/>
    <property type="match status" value="1"/>
</dbReference>
<dbReference type="InterPro" id="IPR023586">
    <property type="entry name" value="Ile-tRNA-ligase_type2"/>
</dbReference>
<dbReference type="GeneID" id="42364789"/>
<keyword evidence="6 9" id="KW-0030">Aminoacyl-tRNA synthetase</keyword>
<reference evidence="13" key="1">
    <citation type="submission" date="2019-05" db="EMBL/GenBank/DDBJ databases">
        <title>Candidatus Nanohalobium constans, a novel model system to study the DPANN nano-sized archaea: genomic and physiological characterization of a nanoarchaeon co-cultured with its chitinotrophic host.</title>
        <authorList>
            <person name="La Cono V."/>
            <person name="Arcadi E."/>
            <person name="Crisafi F."/>
            <person name="Denaro R."/>
            <person name="La Spada G."/>
            <person name="Messina E."/>
            <person name="Smedile F."/>
            <person name="Toshchakov S.V."/>
            <person name="Shevchenko M.A."/>
            <person name="Golyshin P.N."/>
            <person name="Golyshina O.V."/>
            <person name="Ferrer M."/>
            <person name="Rohde M."/>
            <person name="Mushegian A."/>
            <person name="Sorokin D.Y."/>
            <person name="Giuliano L."/>
            <person name="Yakimov M.M."/>
        </authorList>
    </citation>
    <scope>NUCLEOTIDE SEQUENCE [LARGE SCALE GENOMIC DNA]</scope>
    <source>
        <strain evidence="13">LC1Nh</strain>
    </source>
</reference>
<evidence type="ECO:0000256" key="2">
    <source>
        <dbReference type="ARBA" id="ARBA00022598"/>
    </source>
</evidence>
<dbReference type="Gene3D" id="1.10.730.10">
    <property type="entry name" value="Isoleucyl-tRNA Synthetase, Domain 1"/>
    <property type="match status" value="1"/>
</dbReference>
<evidence type="ECO:0000259" key="11">
    <source>
        <dbReference type="Pfam" id="PF08264"/>
    </source>
</evidence>
<evidence type="ECO:0000313" key="12">
    <source>
        <dbReference type="EMBL" id="QGA80306.1"/>
    </source>
</evidence>
<dbReference type="GO" id="GO:0004822">
    <property type="term" value="F:isoleucine-tRNA ligase activity"/>
    <property type="evidence" value="ECO:0007669"/>
    <property type="project" value="UniProtKB-UniRule"/>
</dbReference>
<comment type="catalytic activity">
    <reaction evidence="7">
        <text>tRNA(Ile) + L-isoleucine + ATP = L-isoleucyl-tRNA(Ile) + AMP + diphosphate</text>
        <dbReference type="Rhea" id="RHEA:11060"/>
        <dbReference type="Rhea" id="RHEA-COMP:9666"/>
        <dbReference type="Rhea" id="RHEA-COMP:9695"/>
        <dbReference type="ChEBI" id="CHEBI:30616"/>
        <dbReference type="ChEBI" id="CHEBI:33019"/>
        <dbReference type="ChEBI" id="CHEBI:58045"/>
        <dbReference type="ChEBI" id="CHEBI:78442"/>
        <dbReference type="ChEBI" id="CHEBI:78528"/>
        <dbReference type="ChEBI" id="CHEBI:456215"/>
        <dbReference type="EC" id="6.1.1.5"/>
    </reaction>
</comment>
<dbReference type="RefSeq" id="WP_153550045.1">
    <property type="nucleotide sequence ID" value="NZ_CP040089.1"/>
</dbReference>
<sequence>MTGYDPDKIEATVSKQWQENNTRQKVLDRNEGNERFYFLDGPPYASGNIHMGTGLNKILKDFYLRFHRKLGFNVHSQPGYDTHGLPIENKVEEEKGFNSKKEIEDFGVENFIKECQNFVDGHIDQMNDDFEDIGIWMDWENPYVTYHDYYIEGAWQTFKEAYQKGYLYEDQYPVHICTRCETAVAYNEIEYTKLDDPEVYVAMPVKDSDEEFLIWTTTPWTLPANAAIMVHPGHEYSLVKFNDRKIWMASELRDQIMEKFGIEEDEFEVLKEIEGSELEGREYNHPLEDIVPAQEDVQGRVILSERYVDLEGGTGLVHSAPGHGKEDYEVGQENDVKQISPVDLKGEFTEEAGKYEGTHVKDADPQIMEDLGENLLYSGEINHEYPKCWRCDTPLLQLSIPQWFFGATQFRDELVDYNEEVNWVPDWAGQKFHEWLEQLGDWPVSRQRYWGIPLPIWECQDCDHTKVIGDRDELPEVPDDLHRPYIDDVELDCEECGGTMERIPDVLDVWFDSGVAPWASLKNPEIDFSFEDVDTVDLELEGFDQIRGWWNSQFITSHMTYDQKPFDNVIYHGKVMLDGKEMSKSKGIVVSPEEAVEKYGRDILRFFILSGNPADDLNFTWDKMEENMEFLNILWNTYNYKDTYTGETERPENLEIEDRWILSRFNSVLEEVREQCTEPNYQAYKAAQTLEDFTKNDLSRGYIKMIRDRLKDGENQEAASWTLRKVTDDLLRLLSPFTPYLAEYLHEGEDSIHMQDLPEVNDELLDRDLERGMGIFQDVEEAAARLRQDQGIKLRHPVKRVTVSGSEEVEQAVQDLEELLKENLNAKEVVFEKVELDYEVKLDYAEAGPVLGGKVSDAEEELADLDHAEVAEKVEASESVELAGEELGSEMFDVRTHVPEGMEGEEFSDGTVYIDQERTEELLDEAFVAEVIRDIQQKRKEAELEVEDQVELSFSGDTEPLEQHEEEIRSRVNLSELGFGGEDLDYSGSVEFEGRKIEFSFSDPVE</sequence>
<dbReference type="PANTHER" id="PTHR42780">
    <property type="entry name" value="SOLEUCYL-TRNA SYNTHETASE"/>
    <property type="match status" value="1"/>
</dbReference>
<dbReference type="AlphaFoldDB" id="A0A5Q0UFF8"/>
<keyword evidence="4 9" id="KW-0067">ATP-binding</keyword>
<dbReference type="NCBIfam" id="TIGR00392">
    <property type="entry name" value="ileS"/>
    <property type="match status" value="1"/>
</dbReference>
<dbReference type="Gene3D" id="3.40.50.620">
    <property type="entry name" value="HUPs"/>
    <property type="match status" value="2"/>
</dbReference>
<evidence type="ECO:0000256" key="1">
    <source>
        <dbReference type="ARBA" id="ARBA00013165"/>
    </source>
</evidence>
<evidence type="ECO:0000259" key="10">
    <source>
        <dbReference type="Pfam" id="PF00133"/>
    </source>
</evidence>
<dbReference type="GO" id="GO:0005737">
    <property type="term" value="C:cytoplasm"/>
    <property type="evidence" value="ECO:0007669"/>
    <property type="project" value="UniProtKB-UniRule"/>
</dbReference>
<dbReference type="InterPro" id="IPR002300">
    <property type="entry name" value="aa-tRNA-synth_Ia"/>
</dbReference>
<dbReference type="Pfam" id="PF08264">
    <property type="entry name" value="Anticodon_1"/>
    <property type="match status" value="1"/>
</dbReference>
<protein>
    <recommendedName>
        <fullName evidence="1 8">Isoleucine--tRNA ligase</fullName>
        <ecNumber evidence="1 8">6.1.1.5</ecNumber>
    </recommendedName>
</protein>
<dbReference type="GO" id="GO:0005524">
    <property type="term" value="F:ATP binding"/>
    <property type="evidence" value="ECO:0007669"/>
    <property type="project" value="UniProtKB-KW"/>
</dbReference>
<dbReference type="EC" id="6.1.1.5" evidence="1 8"/>
<dbReference type="SUPFAM" id="SSF47323">
    <property type="entry name" value="Anticodon-binding domain of a subclass of class I aminoacyl-tRNA synthetases"/>
    <property type="match status" value="1"/>
</dbReference>
<dbReference type="PRINTS" id="PR00984">
    <property type="entry name" value="TRNASYNTHILE"/>
</dbReference>
<organism evidence="12 13">
    <name type="scientific">Candidatus Nanohalobium constans</name>
    <dbReference type="NCBI Taxonomy" id="2565781"/>
    <lineage>
        <taxon>Archaea</taxon>
        <taxon>Candidatus Nanohalarchaeota</taxon>
        <taxon>Candidatus Nanohalobia</taxon>
        <taxon>Candidatus Nanohalobiales</taxon>
        <taxon>Candidatus Nanohalobiaceae</taxon>
        <taxon>Candidatus Nanohalobium</taxon>
    </lineage>
</organism>
<dbReference type="InterPro" id="IPR009008">
    <property type="entry name" value="Val/Leu/Ile-tRNA-synth_edit"/>
</dbReference>
<feature type="domain" description="Methionyl/Valyl/Leucyl/Isoleucyl-tRNA synthetase anticodon-binding" evidence="11">
    <location>
        <begin position="658"/>
        <end position="799"/>
    </location>
</feature>
<proteinExistence type="inferred from homology"/>
<gene>
    <name evidence="12" type="primary">ileS</name>
    <name evidence="12" type="ORF">LC1Nh_0405</name>
</gene>
<evidence type="ECO:0000256" key="7">
    <source>
        <dbReference type="ARBA" id="ARBA00048359"/>
    </source>
</evidence>
<dbReference type="InterPro" id="IPR009080">
    <property type="entry name" value="tRNAsynth_Ia_anticodon-bd"/>
</dbReference>
<evidence type="ECO:0000256" key="5">
    <source>
        <dbReference type="ARBA" id="ARBA00022917"/>
    </source>
</evidence>
<keyword evidence="5 9" id="KW-0648">Protein biosynthesis</keyword>
<keyword evidence="3 9" id="KW-0547">Nucleotide-binding</keyword>
<dbReference type="GO" id="GO:0006428">
    <property type="term" value="P:isoleucyl-tRNA aminoacylation"/>
    <property type="evidence" value="ECO:0007669"/>
    <property type="project" value="UniProtKB-UniRule"/>
</dbReference>
<evidence type="ECO:0000256" key="6">
    <source>
        <dbReference type="ARBA" id="ARBA00023146"/>
    </source>
</evidence>
<dbReference type="PANTHER" id="PTHR42780:SF1">
    <property type="entry name" value="ISOLEUCINE--TRNA LIGASE, CYTOPLASMIC"/>
    <property type="match status" value="1"/>
</dbReference>
<dbReference type="InterPro" id="IPR013155">
    <property type="entry name" value="M/V/L/I-tRNA-synth_anticd-bd"/>
</dbReference>
<evidence type="ECO:0000256" key="4">
    <source>
        <dbReference type="ARBA" id="ARBA00022840"/>
    </source>
</evidence>
<evidence type="ECO:0000256" key="3">
    <source>
        <dbReference type="ARBA" id="ARBA00022741"/>
    </source>
</evidence>